<feature type="transmembrane region" description="Helical" evidence="6">
    <location>
        <begin position="268"/>
        <end position="287"/>
    </location>
</feature>
<dbReference type="InterPro" id="IPR002797">
    <property type="entry name" value="Polysacc_synth"/>
</dbReference>
<accession>A0A0G0LIT0</accession>
<gene>
    <name evidence="7" type="ORF">UT17_C0004G0146</name>
</gene>
<dbReference type="EMBL" id="LBVU01000004">
    <property type="protein sequence ID" value="KKQ91798.1"/>
    <property type="molecule type" value="Genomic_DNA"/>
</dbReference>
<feature type="transmembrane region" description="Helical" evidence="6">
    <location>
        <begin position="104"/>
        <end position="127"/>
    </location>
</feature>
<evidence type="ECO:0000256" key="1">
    <source>
        <dbReference type="ARBA" id="ARBA00004651"/>
    </source>
</evidence>
<evidence type="ECO:0000256" key="4">
    <source>
        <dbReference type="ARBA" id="ARBA00022989"/>
    </source>
</evidence>
<keyword evidence="4 6" id="KW-1133">Transmembrane helix</keyword>
<proteinExistence type="predicted"/>
<feature type="transmembrane region" description="Helical" evidence="6">
    <location>
        <begin position="167"/>
        <end position="187"/>
    </location>
</feature>
<feature type="transmembrane region" description="Helical" evidence="6">
    <location>
        <begin position="373"/>
        <end position="393"/>
    </location>
</feature>
<organism evidence="7 8">
    <name type="scientific">Candidatus Woesebacteria bacterium GW2011_GWB1_39_10</name>
    <dbReference type="NCBI Taxonomy" id="1618572"/>
    <lineage>
        <taxon>Bacteria</taxon>
        <taxon>Candidatus Woeseibacteriota</taxon>
    </lineage>
</organism>
<dbReference type="Proteomes" id="UP000034774">
    <property type="component" value="Unassembled WGS sequence"/>
</dbReference>
<dbReference type="AlphaFoldDB" id="A0A0G0LIT0"/>
<dbReference type="Pfam" id="PF01943">
    <property type="entry name" value="Polysacc_synt"/>
    <property type="match status" value="1"/>
</dbReference>
<feature type="transmembrane region" description="Helical" evidence="6">
    <location>
        <begin position="49"/>
        <end position="69"/>
    </location>
</feature>
<evidence type="ECO:0000313" key="7">
    <source>
        <dbReference type="EMBL" id="KKQ91798.1"/>
    </source>
</evidence>
<dbReference type="STRING" id="1618572.UT17_C0004G0146"/>
<evidence type="ECO:0000256" key="6">
    <source>
        <dbReference type="SAM" id="Phobius"/>
    </source>
</evidence>
<comment type="caution">
    <text evidence="7">The sequence shown here is derived from an EMBL/GenBank/DDBJ whole genome shotgun (WGS) entry which is preliminary data.</text>
</comment>
<feature type="transmembrane region" description="Helical" evidence="6">
    <location>
        <begin position="228"/>
        <end position="248"/>
    </location>
</feature>
<feature type="transmembrane region" description="Helical" evidence="6">
    <location>
        <begin position="341"/>
        <end position="361"/>
    </location>
</feature>
<feature type="transmembrane region" description="Helical" evidence="6">
    <location>
        <begin position="193"/>
        <end position="216"/>
    </location>
</feature>
<keyword evidence="3 6" id="KW-0812">Transmembrane</keyword>
<keyword evidence="5 6" id="KW-0472">Membrane</keyword>
<dbReference type="InterPro" id="IPR050833">
    <property type="entry name" value="Poly_Biosynth_Transport"/>
</dbReference>
<sequence>MRFTVNLDKVKEILSTKTISQTLITSSGTIVNGILGLVFYFVLARQLGPAAFGTFSVSVAILTLIGDIANVGSDTGMVRFVGKYINTDKIRAFKFLKLSLKVRIMIWLAVLSIGWFLVPGIVNGFFAKPELIFPMRLALIGVGSYLLFSFSTYALQSLQKYWIWNGVNIGTNLIRLLITLALIYFGFLSANTFLSVYILVPFLGFLAGLMFLPKFFDVENEKEVAGEFFRYNIWIALFTLVAAFGGRVDTLLSTSLLSLHDVGIYSSALQLSSIIPQIVFAIGTVVAPKLAGFDSDLKAKLYLKKVQIFTIFMAIFGIAVGIPLSKFIIPILYGGSYLQAIGPFIVLLFAQAIFLISVPAHTSIFYYFEYPKLFVFISFGNILITVGAGWYLISNYGFMGAAYAVLLGNIFNFIVPGLWVLAKFRHSKNEN</sequence>
<evidence type="ECO:0000313" key="8">
    <source>
        <dbReference type="Proteomes" id="UP000034774"/>
    </source>
</evidence>
<feature type="transmembrane region" description="Helical" evidence="6">
    <location>
        <begin position="133"/>
        <end position="155"/>
    </location>
</feature>
<dbReference type="PANTHER" id="PTHR30250">
    <property type="entry name" value="PST FAMILY PREDICTED COLANIC ACID TRANSPORTER"/>
    <property type="match status" value="1"/>
</dbReference>
<evidence type="ECO:0000256" key="5">
    <source>
        <dbReference type="ARBA" id="ARBA00023136"/>
    </source>
</evidence>
<comment type="subcellular location">
    <subcellularLocation>
        <location evidence="1">Cell membrane</location>
        <topology evidence="1">Multi-pass membrane protein</topology>
    </subcellularLocation>
</comment>
<protein>
    <submittedName>
        <fullName evidence="7">Polysaccharide biosynthesis protein</fullName>
    </submittedName>
</protein>
<evidence type="ECO:0000256" key="2">
    <source>
        <dbReference type="ARBA" id="ARBA00022475"/>
    </source>
</evidence>
<feature type="transmembrane region" description="Helical" evidence="6">
    <location>
        <begin position="399"/>
        <end position="422"/>
    </location>
</feature>
<name>A0A0G0LIT0_9BACT</name>
<feature type="transmembrane region" description="Helical" evidence="6">
    <location>
        <begin position="21"/>
        <end position="43"/>
    </location>
</feature>
<dbReference type="PANTHER" id="PTHR30250:SF11">
    <property type="entry name" value="O-ANTIGEN TRANSPORTER-RELATED"/>
    <property type="match status" value="1"/>
</dbReference>
<reference evidence="7 8" key="1">
    <citation type="journal article" date="2015" name="Nature">
        <title>rRNA introns, odd ribosomes, and small enigmatic genomes across a large radiation of phyla.</title>
        <authorList>
            <person name="Brown C.T."/>
            <person name="Hug L.A."/>
            <person name="Thomas B.C."/>
            <person name="Sharon I."/>
            <person name="Castelle C.J."/>
            <person name="Singh A."/>
            <person name="Wilkins M.J."/>
            <person name="Williams K.H."/>
            <person name="Banfield J.F."/>
        </authorList>
    </citation>
    <scope>NUCLEOTIDE SEQUENCE [LARGE SCALE GENOMIC DNA]</scope>
</reference>
<dbReference type="GO" id="GO:0005886">
    <property type="term" value="C:plasma membrane"/>
    <property type="evidence" value="ECO:0007669"/>
    <property type="project" value="UniProtKB-SubCell"/>
</dbReference>
<feature type="transmembrane region" description="Helical" evidence="6">
    <location>
        <begin position="308"/>
        <end position="329"/>
    </location>
</feature>
<evidence type="ECO:0000256" key="3">
    <source>
        <dbReference type="ARBA" id="ARBA00022692"/>
    </source>
</evidence>
<keyword evidence="2" id="KW-1003">Cell membrane</keyword>